<evidence type="ECO:0000313" key="3">
    <source>
        <dbReference type="EMBL" id="ABR54788.1"/>
    </source>
</evidence>
<sequence>MNFNKFLYIDSHCHIEDKSFNKNRDEVIKRAFDGKVGIVTSGASLGGCKRALELKNQYSIYATLGYHPGRVNAEEKAINEVYEFIRSNEKEILAVGEIGLDFNSGNIEKQEIIFKKFLELSKELNKPSVIHARGLEEKCFNISKNDSILMYHCYGGSLELAKKLIDNGNYISISTIICFSNYHQKLVKNLNLENIVVETDSPYLSPIKGEKNEPNNVVKVIEKIFELKKDEYSLDEITKIIYDNTKRLYRIQG</sequence>
<name>A6UQL6_METVS</name>
<dbReference type="InterPro" id="IPR032466">
    <property type="entry name" value="Metal_Hydrolase"/>
</dbReference>
<dbReference type="SUPFAM" id="SSF51556">
    <property type="entry name" value="Metallo-dependent hydrolases"/>
    <property type="match status" value="1"/>
</dbReference>
<evidence type="ECO:0000256" key="1">
    <source>
        <dbReference type="ARBA" id="ARBA00022723"/>
    </source>
</evidence>
<dbReference type="PANTHER" id="PTHR46124:SF2">
    <property type="entry name" value="D-AMINOACYL-TRNA DEACYLASE"/>
    <property type="match status" value="1"/>
</dbReference>
<dbReference type="AlphaFoldDB" id="A6UQL6"/>
<feature type="binding site" evidence="2">
    <location>
        <position position="14"/>
    </location>
    <ligand>
        <name>a divalent metal cation</name>
        <dbReference type="ChEBI" id="CHEBI:60240"/>
        <label>1</label>
    </ligand>
</feature>
<dbReference type="Gene3D" id="3.20.20.140">
    <property type="entry name" value="Metal-dependent hydrolases"/>
    <property type="match status" value="1"/>
</dbReference>
<dbReference type="InterPro" id="IPR001130">
    <property type="entry name" value="TatD-like"/>
</dbReference>
<accession>A6UQL6</accession>
<dbReference type="GO" id="GO:0046872">
    <property type="term" value="F:metal ion binding"/>
    <property type="evidence" value="ECO:0007669"/>
    <property type="project" value="UniProtKB-KW"/>
</dbReference>
<dbReference type="InterPro" id="IPR015991">
    <property type="entry name" value="TatD/YcfH-like"/>
</dbReference>
<dbReference type="PIRSF" id="PIRSF005902">
    <property type="entry name" value="DNase_TatD"/>
    <property type="match status" value="1"/>
</dbReference>
<proteinExistence type="predicted"/>
<dbReference type="STRING" id="406327.Mevan_0883"/>
<dbReference type="CDD" id="cd01310">
    <property type="entry name" value="TatD_DNAse"/>
    <property type="match status" value="1"/>
</dbReference>
<dbReference type="GO" id="GO:0004536">
    <property type="term" value="F:DNA nuclease activity"/>
    <property type="evidence" value="ECO:0007669"/>
    <property type="project" value="InterPro"/>
</dbReference>
<gene>
    <name evidence="3" type="ordered locus">Mevan_0883</name>
</gene>
<dbReference type="OrthoDB" id="26412at2157"/>
<evidence type="ECO:0000256" key="2">
    <source>
        <dbReference type="PIRSR" id="PIRSR005902-1"/>
    </source>
</evidence>
<dbReference type="NCBIfam" id="TIGR00010">
    <property type="entry name" value="YchF/TatD family DNA exonuclease"/>
    <property type="match status" value="1"/>
</dbReference>
<dbReference type="EMBL" id="CP000742">
    <property type="protein sequence ID" value="ABR54788.1"/>
    <property type="molecule type" value="Genomic_DNA"/>
</dbReference>
<dbReference type="RefSeq" id="WP_011972689.1">
    <property type="nucleotide sequence ID" value="NC_009634.1"/>
</dbReference>
<dbReference type="Proteomes" id="UP000001107">
    <property type="component" value="Chromosome"/>
</dbReference>
<dbReference type="eggNOG" id="arCOG00891">
    <property type="taxonomic scope" value="Archaea"/>
</dbReference>
<dbReference type="HOGENOM" id="CLU_031506_5_2_2"/>
<reference evidence="3" key="1">
    <citation type="submission" date="2007-06" db="EMBL/GenBank/DDBJ databases">
        <title>Complete sequence of Methanococcus vannielii SB.</title>
        <authorList>
            <consortium name="US DOE Joint Genome Institute"/>
            <person name="Copeland A."/>
            <person name="Lucas S."/>
            <person name="Lapidus A."/>
            <person name="Barry K."/>
            <person name="Glavina del Rio T."/>
            <person name="Dalin E."/>
            <person name="Tice H."/>
            <person name="Pitluck S."/>
            <person name="Chain P."/>
            <person name="Malfatti S."/>
            <person name="Shin M."/>
            <person name="Vergez L."/>
            <person name="Schmutz J."/>
            <person name="Larimer F."/>
            <person name="Land M."/>
            <person name="Hauser L."/>
            <person name="Kyrpides N."/>
            <person name="Anderson I."/>
            <person name="Sieprawska-Lupa M."/>
            <person name="Whitman W.B."/>
            <person name="Richardson P."/>
        </authorList>
    </citation>
    <scope>NUCLEOTIDE SEQUENCE [LARGE SCALE GENOMIC DNA]</scope>
    <source>
        <strain evidence="3">SB</strain>
    </source>
</reference>
<organism evidence="3 4">
    <name type="scientific">Methanococcus vannielii (strain ATCC 35089 / DSM 1224 / JCM 13029 / OCM 148 / SB)</name>
    <dbReference type="NCBI Taxonomy" id="406327"/>
    <lineage>
        <taxon>Archaea</taxon>
        <taxon>Methanobacteriati</taxon>
        <taxon>Methanobacteriota</taxon>
        <taxon>Methanomada group</taxon>
        <taxon>Methanococci</taxon>
        <taxon>Methanococcales</taxon>
        <taxon>Methanococcaceae</taxon>
        <taxon>Methanococcus</taxon>
    </lineage>
</organism>
<feature type="binding site" evidence="2">
    <location>
        <position position="12"/>
    </location>
    <ligand>
        <name>a divalent metal cation</name>
        <dbReference type="ChEBI" id="CHEBI:60240"/>
        <label>1</label>
    </ligand>
</feature>
<keyword evidence="4" id="KW-1185">Reference proteome</keyword>
<feature type="binding site" evidence="2">
    <location>
        <position position="97"/>
    </location>
    <ligand>
        <name>a divalent metal cation</name>
        <dbReference type="ChEBI" id="CHEBI:60240"/>
        <label>1</label>
    </ligand>
</feature>
<feature type="binding site" evidence="2">
    <location>
        <position position="200"/>
    </location>
    <ligand>
        <name>a divalent metal cation</name>
        <dbReference type="ChEBI" id="CHEBI:60240"/>
        <label>1</label>
    </ligand>
</feature>
<protein>
    <submittedName>
        <fullName evidence="3">Hydrolase, TatD family</fullName>
    </submittedName>
</protein>
<keyword evidence="3" id="KW-0378">Hydrolase</keyword>
<evidence type="ECO:0000313" key="4">
    <source>
        <dbReference type="Proteomes" id="UP000001107"/>
    </source>
</evidence>
<dbReference type="GO" id="GO:0016788">
    <property type="term" value="F:hydrolase activity, acting on ester bonds"/>
    <property type="evidence" value="ECO:0007669"/>
    <property type="project" value="InterPro"/>
</dbReference>
<keyword evidence="1 2" id="KW-0479">Metal-binding</keyword>
<feature type="binding site" evidence="2">
    <location>
        <position position="131"/>
    </location>
    <ligand>
        <name>a divalent metal cation</name>
        <dbReference type="ChEBI" id="CHEBI:60240"/>
        <label>2</label>
    </ligand>
</feature>
<dbReference type="PANTHER" id="PTHR46124">
    <property type="entry name" value="D-AMINOACYL-TRNA DEACYLASE"/>
    <property type="match status" value="1"/>
</dbReference>
<feature type="binding site" evidence="2">
    <location>
        <position position="152"/>
    </location>
    <ligand>
        <name>a divalent metal cation</name>
        <dbReference type="ChEBI" id="CHEBI:60240"/>
        <label>2</label>
    </ligand>
</feature>
<dbReference type="KEGG" id="mvn:Mevan_0883"/>
<dbReference type="GeneID" id="5326209"/>
<dbReference type="Pfam" id="PF01026">
    <property type="entry name" value="TatD_DNase"/>
    <property type="match status" value="1"/>
</dbReference>